<proteinExistence type="predicted"/>
<gene>
    <name evidence="1" type="ORF">METZ01_LOCUS195729</name>
</gene>
<sequence length="71" mass="7738">MAEAKLLARRVTSLAMEGMAPGQAKEGSLAVCRLILESTVWQRASQVMLYAPMSGELNINSLMESGLKNRK</sequence>
<dbReference type="InterPro" id="IPR024185">
    <property type="entry name" value="FTHF_cligase-like_sf"/>
</dbReference>
<protein>
    <submittedName>
        <fullName evidence="1">Uncharacterized protein</fullName>
    </submittedName>
</protein>
<dbReference type="InterPro" id="IPR037171">
    <property type="entry name" value="NagB/RpiA_transferase-like"/>
</dbReference>
<organism evidence="1">
    <name type="scientific">marine metagenome</name>
    <dbReference type="NCBI Taxonomy" id="408172"/>
    <lineage>
        <taxon>unclassified sequences</taxon>
        <taxon>metagenomes</taxon>
        <taxon>ecological metagenomes</taxon>
    </lineage>
</organism>
<dbReference type="SUPFAM" id="SSF100950">
    <property type="entry name" value="NagB/RpiA/CoA transferase-like"/>
    <property type="match status" value="1"/>
</dbReference>
<dbReference type="EMBL" id="UINC01041509">
    <property type="protein sequence ID" value="SVB42875.1"/>
    <property type="molecule type" value="Genomic_DNA"/>
</dbReference>
<dbReference type="Gene3D" id="3.40.50.10420">
    <property type="entry name" value="NagB/RpiA/CoA transferase-like"/>
    <property type="match status" value="1"/>
</dbReference>
<accession>A0A382DX99</accession>
<evidence type="ECO:0000313" key="1">
    <source>
        <dbReference type="EMBL" id="SVB42875.1"/>
    </source>
</evidence>
<dbReference type="AlphaFoldDB" id="A0A382DX99"/>
<name>A0A382DX99_9ZZZZ</name>
<feature type="non-terminal residue" evidence="1">
    <location>
        <position position="71"/>
    </location>
</feature>
<reference evidence="1" key="1">
    <citation type="submission" date="2018-05" db="EMBL/GenBank/DDBJ databases">
        <authorList>
            <person name="Lanie J.A."/>
            <person name="Ng W.-L."/>
            <person name="Kazmierczak K.M."/>
            <person name="Andrzejewski T.M."/>
            <person name="Davidsen T.M."/>
            <person name="Wayne K.J."/>
            <person name="Tettelin H."/>
            <person name="Glass J.I."/>
            <person name="Rusch D."/>
            <person name="Podicherti R."/>
            <person name="Tsui H.-C.T."/>
            <person name="Winkler M.E."/>
        </authorList>
    </citation>
    <scope>NUCLEOTIDE SEQUENCE</scope>
</reference>